<dbReference type="InterPro" id="IPR050266">
    <property type="entry name" value="AB_hydrolase_sf"/>
</dbReference>
<dbReference type="EMBL" id="JAGEOK010000001">
    <property type="protein sequence ID" value="MBO2436154.1"/>
    <property type="molecule type" value="Genomic_DNA"/>
</dbReference>
<dbReference type="Gene3D" id="3.40.50.1820">
    <property type="entry name" value="alpha/beta hydrolase"/>
    <property type="match status" value="1"/>
</dbReference>
<name>A0ABS3QQA1_9ACTN</name>
<comment type="caution">
    <text evidence="2">The sequence shown here is derived from an EMBL/GenBank/DDBJ whole genome shotgun (WGS) entry which is preliminary data.</text>
</comment>
<dbReference type="InterPro" id="IPR000073">
    <property type="entry name" value="AB_hydrolase_1"/>
</dbReference>
<reference evidence="2 3" key="1">
    <citation type="submission" date="2021-03" db="EMBL/GenBank/DDBJ databases">
        <authorList>
            <person name="Kanchanasin P."/>
            <person name="Saeng-In P."/>
            <person name="Phongsopitanun W."/>
            <person name="Yuki M."/>
            <person name="Kudo T."/>
            <person name="Ohkuma M."/>
            <person name="Tanasupawat S."/>
        </authorList>
    </citation>
    <scope>NUCLEOTIDE SEQUENCE [LARGE SCALE GENOMIC DNA]</scope>
    <source>
        <strain evidence="2 3">L46</strain>
    </source>
</reference>
<dbReference type="RefSeq" id="WP_208264437.1">
    <property type="nucleotide sequence ID" value="NZ_BAAAGM010000030.1"/>
</dbReference>
<keyword evidence="3" id="KW-1185">Reference proteome</keyword>
<proteinExistence type="predicted"/>
<accession>A0ABS3QQA1</accession>
<evidence type="ECO:0000313" key="2">
    <source>
        <dbReference type="EMBL" id="MBO2436154.1"/>
    </source>
</evidence>
<dbReference type="InterPro" id="IPR029058">
    <property type="entry name" value="AB_hydrolase_fold"/>
</dbReference>
<dbReference type="GO" id="GO:0016787">
    <property type="term" value="F:hydrolase activity"/>
    <property type="evidence" value="ECO:0007669"/>
    <property type="project" value="UniProtKB-KW"/>
</dbReference>
<dbReference type="PRINTS" id="PR00111">
    <property type="entry name" value="ABHYDROLASE"/>
</dbReference>
<dbReference type="Pfam" id="PF00561">
    <property type="entry name" value="Abhydrolase_1"/>
    <property type="match status" value="1"/>
</dbReference>
<protein>
    <submittedName>
        <fullName evidence="2">Alpha/beta hydrolase</fullName>
    </submittedName>
</protein>
<dbReference type="Proteomes" id="UP000666915">
    <property type="component" value="Unassembled WGS sequence"/>
</dbReference>
<feature type="domain" description="AB hydrolase-1" evidence="1">
    <location>
        <begin position="26"/>
        <end position="136"/>
    </location>
</feature>
<evidence type="ECO:0000313" key="3">
    <source>
        <dbReference type="Proteomes" id="UP000666915"/>
    </source>
</evidence>
<dbReference type="PANTHER" id="PTHR43798:SF33">
    <property type="entry name" value="HYDROLASE, PUTATIVE (AFU_ORTHOLOGUE AFUA_2G14860)-RELATED"/>
    <property type="match status" value="1"/>
</dbReference>
<keyword evidence="2" id="KW-0378">Hydrolase</keyword>
<dbReference type="SUPFAM" id="SSF53474">
    <property type="entry name" value="alpha/beta-Hydrolases"/>
    <property type="match status" value="1"/>
</dbReference>
<dbReference type="PANTHER" id="PTHR43798">
    <property type="entry name" value="MONOACYLGLYCEROL LIPASE"/>
    <property type="match status" value="1"/>
</dbReference>
<evidence type="ECO:0000259" key="1">
    <source>
        <dbReference type="Pfam" id="PF00561"/>
    </source>
</evidence>
<sequence length="285" mass="29629">MSGYRRTAVAVPGGGLTVGIWGEGTPSVLAVHGITGSHLAWGPAAGRFAAAGGTLAAVDLRGRGRSGALPGPYGMAAHARDCAAVLDALGMDRAVVAGHSMGGFVSLVLGDLYPDRVERIVLVDGGPPLPVAPGRTPAEQVADTIGPAAARLRMRFADLEANRAFWRAHPAFTVWTPAIEAYVDYDMTGAAPELRSRVSLDAVTEDSADLLTGDALAGAWRRLRRPAEMLRAGRGMLDQPVPLYPDPAPIAERVPVRTLPDANHYTILLADAPAAEVAAALSRPA</sequence>
<gene>
    <name evidence="2" type="ORF">J4557_01345</name>
</gene>
<organism evidence="2 3">
    <name type="scientific">Actinomadura nitritigenes</name>
    <dbReference type="NCBI Taxonomy" id="134602"/>
    <lineage>
        <taxon>Bacteria</taxon>
        <taxon>Bacillati</taxon>
        <taxon>Actinomycetota</taxon>
        <taxon>Actinomycetes</taxon>
        <taxon>Streptosporangiales</taxon>
        <taxon>Thermomonosporaceae</taxon>
        <taxon>Actinomadura</taxon>
    </lineage>
</organism>